<dbReference type="SUPFAM" id="SSF52266">
    <property type="entry name" value="SGNH hydrolase"/>
    <property type="match status" value="1"/>
</dbReference>
<dbReference type="Proteomes" id="UP000007364">
    <property type="component" value="Unassembled WGS sequence"/>
</dbReference>
<sequence length="235" mass="25485">MRKIVFIIGVVALFVGCKGAAVGGGQGASDLERQTVKYLALGDSYTQGENVCESCSFPMQLMERIAKEEKVKVKTEVVAQTGWTSADLISGLRLKQLGSDYDLVTLLIGVNNQYQNKDIASYELDLSSLLLRAVQYAGGDKNKVILISIPDYAYTPEGQSSPDPSSISSAINQYNEVARKLAAANGITFVNITDISRQGLANTDLVAEDQLHPSATAYSSFVSEILFEIKKKQLF</sequence>
<dbReference type="eggNOG" id="COG2755">
    <property type="taxonomic scope" value="Bacteria"/>
</dbReference>
<evidence type="ECO:0000313" key="3">
    <source>
        <dbReference type="Proteomes" id="UP000007364"/>
    </source>
</evidence>
<protein>
    <submittedName>
        <fullName evidence="2">Lysophospholipase L1-like esterase</fullName>
    </submittedName>
</protein>
<dbReference type="Pfam" id="PF13472">
    <property type="entry name" value="Lipase_GDSL_2"/>
    <property type="match status" value="1"/>
</dbReference>
<accession>K2P369</accession>
<gene>
    <name evidence="2" type="ORF">I215_07307</name>
</gene>
<dbReference type="PROSITE" id="PS51257">
    <property type="entry name" value="PROKAR_LIPOPROTEIN"/>
    <property type="match status" value="1"/>
</dbReference>
<evidence type="ECO:0000259" key="1">
    <source>
        <dbReference type="Pfam" id="PF13472"/>
    </source>
</evidence>
<dbReference type="PATRIC" id="fig|555500.3.peg.1514"/>
<dbReference type="CDD" id="cd01832">
    <property type="entry name" value="SGNH_hydrolase_like_1"/>
    <property type="match status" value="1"/>
</dbReference>
<dbReference type="GO" id="GO:0016788">
    <property type="term" value="F:hydrolase activity, acting on ester bonds"/>
    <property type="evidence" value="ECO:0007669"/>
    <property type="project" value="UniProtKB-ARBA"/>
</dbReference>
<dbReference type="RefSeq" id="WP_008991323.1">
    <property type="nucleotide sequence ID" value="NZ_AMSG01000007.1"/>
</dbReference>
<organism evidence="2 3">
    <name type="scientific">Galbibacter marinus</name>
    <dbReference type="NCBI Taxonomy" id="555500"/>
    <lineage>
        <taxon>Bacteria</taxon>
        <taxon>Pseudomonadati</taxon>
        <taxon>Bacteroidota</taxon>
        <taxon>Flavobacteriia</taxon>
        <taxon>Flavobacteriales</taxon>
        <taxon>Flavobacteriaceae</taxon>
        <taxon>Galbibacter</taxon>
    </lineage>
</organism>
<dbReference type="Gene3D" id="3.40.50.1110">
    <property type="entry name" value="SGNH hydrolase"/>
    <property type="match status" value="1"/>
</dbReference>
<keyword evidence="3" id="KW-1185">Reference proteome</keyword>
<dbReference type="InterPro" id="IPR013830">
    <property type="entry name" value="SGNH_hydro"/>
</dbReference>
<feature type="domain" description="SGNH hydrolase-type esterase" evidence="1">
    <location>
        <begin position="40"/>
        <end position="218"/>
    </location>
</feature>
<dbReference type="AlphaFoldDB" id="K2P369"/>
<dbReference type="OrthoDB" id="158267at2"/>
<comment type="caution">
    <text evidence="2">The sequence shown here is derived from an EMBL/GenBank/DDBJ whole genome shotgun (WGS) entry which is preliminary data.</text>
</comment>
<dbReference type="STRING" id="555500.I215_07307"/>
<evidence type="ECO:0000313" key="2">
    <source>
        <dbReference type="EMBL" id="EKF55498.1"/>
    </source>
</evidence>
<proteinExistence type="predicted"/>
<reference evidence="2 3" key="1">
    <citation type="journal article" date="2012" name="J. Bacteriol.">
        <title>Genome Sequence of Galbibacter marinum Type Strain ck-I2-15.</title>
        <authorList>
            <person name="Lai Q."/>
            <person name="Li C."/>
            <person name="Shao Z."/>
        </authorList>
    </citation>
    <scope>NUCLEOTIDE SEQUENCE [LARGE SCALE GENOMIC DNA]</scope>
    <source>
        <strain evidence="3">ck-I2-15</strain>
    </source>
</reference>
<dbReference type="InterPro" id="IPR036514">
    <property type="entry name" value="SGNH_hydro_sf"/>
</dbReference>
<dbReference type="EMBL" id="AMSG01000007">
    <property type="protein sequence ID" value="EKF55498.1"/>
    <property type="molecule type" value="Genomic_DNA"/>
</dbReference>
<name>K2P369_9FLAO</name>